<dbReference type="InterPro" id="IPR012938">
    <property type="entry name" value="Glc/Sorbosone_DH"/>
</dbReference>
<dbReference type="Proteomes" id="UP001238088">
    <property type="component" value="Unassembled WGS sequence"/>
</dbReference>
<dbReference type="PROSITE" id="PS51257">
    <property type="entry name" value="PROKAR_LIPOPROTEIN"/>
    <property type="match status" value="1"/>
</dbReference>
<dbReference type="Pfam" id="PF07995">
    <property type="entry name" value="GSDH"/>
    <property type="match status" value="1"/>
</dbReference>
<dbReference type="SUPFAM" id="SSF50952">
    <property type="entry name" value="Soluble quinoprotein glucose dehydrogenase"/>
    <property type="match status" value="1"/>
</dbReference>
<proteinExistence type="predicted"/>
<dbReference type="PANTHER" id="PTHR19328:SF13">
    <property type="entry name" value="HIPL1 PROTEIN"/>
    <property type="match status" value="1"/>
</dbReference>
<protein>
    <submittedName>
        <fullName evidence="2">Glucose/arabinose dehydrogenase</fullName>
    </submittedName>
</protein>
<comment type="caution">
    <text evidence="2">The sequence shown here is derived from an EMBL/GenBank/DDBJ whole genome shotgun (WGS) entry which is preliminary data.</text>
</comment>
<dbReference type="EMBL" id="JAUSUB010000017">
    <property type="protein sequence ID" value="MDQ0271813.1"/>
    <property type="molecule type" value="Genomic_DNA"/>
</dbReference>
<dbReference type="InterPro" id="IPR011041">
    <property type="entry name" value="Quinoprot_gluc/sorb_DH_b-prop"/>
</dbReference>
<dbReference type="RefSeq" id="WP_307477137.1">
    <property type="nucleotide sequence ID" value="NZ_JAUSUB010000017.1"/>
</dbReference>
<dbReference type="PANTHER" id="PTHR19328">
    <property type="entry name" value="HEDGEHOG-INTERACTING PROTEIN"/>
    <property type="match status" value="1"/>
</dbReference>
<dbReference type="SUPFAM" id="SSF63825">
    <property type="entry name" value="YWTD domain"/>
    <property type="match status" value="1"/>
</dbReference>
<reference evidence="2 3" key="1">
    <citation type="submission" date="2023-07" db="EMBL/GenBank/DDBJ databases">
        <title>Genomic Encyclopedia of Type Strains, Phase IV (KMG-IV): sequencing the most valuable type-strain genomes for metagenomic binning, comparative biology and taxonomic classification.</title>
        <authorList>
            <person name="Goeker M."/>
        </authorList>
    </citation>
    <scope>NUCLEOTIDE SEQUENCE [LARGE SCALE GENOMIC DNA]</scope>
    <source>
        <strain evidence="2 3">DSM 23494</strain>
    </source>
</reference>
<evidence type="ECO:0000313" key="3">
    <source>
        <dbReference type="Proteomes" id="UP001238088"/>
    </source>
</evidence>
<evidence type="ECO:0000259" key="1">
    <source>
        <dbReference type="Pfam" id="PF07995"/>
    </source>
</evidence>
<name>A0ABU0AKM9_9BACI</name>
<sequence length="364" mass="40695">MKKIMIALLGSLLIIAGCSENNGAKEPNEDAVEETDRETGGLPAAEPEVIAEELNTPWSIDRLGETFYLSERPGKIVIIENGEKERQEVELEKELSTVAEAGLLGFVLSPDYENSKEAYAYYTFEEDGNQYNRVVVLQQDNSVWREDRVLLDDIPSGEYHHGGRLKIGPDEKLYITTGDATDPDLAQDLDSLAGKVLRMNLDGSIPEDNPYEESYVYSYGHRNPQGLAWSEDGKMYESEHGPTANDEINIIEVGKNYGWPEITGEEEKEGMESPLFTSGDKSTWAPSGIAYTDEKIYAAALRGTAVLEFDLQTGEKREVVTELGRIRDLYIEDGVLYFISNNTDGRGNPLDNDDHLYQIDLNEM</sequence>
<evidence type="ECO:0000313" key="2">
    <source>
        <dbReference type="EMBL" id="MDQ0271813.1"/>
    </source>
</evidence>
<feature type="domain" description="Glucose/Sorbosone dehydrogenase" evidence="1">
    <location>
        <begin position="54"/>
        <end position="346"/>
    </location>
</feature>
<gene>
    <name evidence="2" type="ORF">J2S17_003701</name>
</gene>
<accession>A0ABU0AKM9</accession>
<keyword evidence="3" id="KW-1185">Reference proteome</keyword>
<dbReference type="Gene3D" id="2.120.10.30">
    <property type="entry name" value="TolB, C-terminal domain"/>
    <property type="match status" value="1"/>
</dbReference>
<dbReference type="InterPro" id="IPR011042">
    <property type="entry name" value="6-blade_b-propeller_TolB-like"/>
</dbReference>
<organism evidence="2 3">
    <name type="scientific">Cytobacillus purgationiresistens</name>
    <dbReference type="NCBI Taxonomy" id="863449"/>
    <lineage>
        <taxon>Bacteria</taxon>
        <taxon>Bacillati</taxon>
        <taxon>Bacillota</taxon>
        <taxon>Bacilli</taxon>
        <taxon>Bacillales</taxon>
        <taxon>Bacillaceae</taxon>
        <taxon>Cytobacillus</taxon>
    </lineage>
</organism>